<organism evidence="1 2">
    <name type="scientific">Alienimonas chondri</name>
    <dbReference type="NCBI Taxonomy" id="2681879"/>
    <lineage>
        <taxon>Bacteria</taxon>
        <taxon>Pseudomonadati</taxon>
        <taxon>Planctomycetota</taxon>
        <taxon>Planctomycetia</taxon>
        <taxon>Planctomycetales</taxon>
        <taxon>Planctomycetaceae</taxon>
        <taxon>Alienimonas</taxon>
    </lineage>
</organism>
<evidence type="ECO:0000313" key="1">
    <source>
        <dbReference type="EMBL" id="NNJ27908.1"/>
    </source>
</evidence>
<accession>A0ABX1VLF2</accession>
<sequence>MRRCVRRVTVATRGGDLLIDWPAGGEMLLIGPAERLTPDAA</sequence>
<proteinExistence type="predicted"/>
<keyword evidence="2" id="KW-1185">Reference proteome</keyword>
<gene>
    <name evidence="1" type="ORF">LzC2_40190</name>
</gene>
<evidence type="ECO:0000313" key="2">
    <source>
        <dbReference type="Proteomes" id="UP000609651"/>
    </source>
</evidence>
<reference evidence="1 2" key="1">
    <citation type="journal article" date="2020" name="Syst. Appl. Microbiol.">
        <title>Alienimonas chondri sp. nov., a novel planctomycete isolated from the biofilm of the red alga Chondrus crispus.</title>
        <authorList>
            <person name="Vitorino I."/>
            <person name="Albuquerque L."/>
            <person name="Wiegand S."/>
            <person name="Kallscheuer N."/>
            <person name="da Costa M.S."/>
            <person name="Lobo-da-Cunha A."/>
            <person name="Jogler C."/>
            <person name="Lage O.M."/>
        </authorList>
    </citation>
    <scope>NUCLEOTIDE SEQUENCE [LARGE SCALE GENOMIC DNA]</scope>
    <source>
        <strain evidence="1 2">LzC2</strain>
    </source>
</reference>
<comment type="caution">
    <text evidence="1">The sequence shown here is derived from an EMBL/GenBank/DDBJ whole genome shotgun (WGS) entry which is preliminary data.</text>
</comment>
<dbReference type="Proteomes" id="UP000609651">
    <property type="component" value="Unassembled WGS sequence"/>
</dbReference>
<dbReference type="EMBL" id="WTPX01000229">
    <property type="protein sequence ID" value="NNJ27908.1"/>
    <property type="molecule type" value="Genomic_DNA"/>
</dbReference>
<protein>
    <submittedName>
        <fullName evidence="1">Uncharacterized protein</fullName>
    </submittedName>
</protein>
<name>A0ABX1VLF2_9PLAN</name>